<protein>
    <submittedName>
        <fullName evidence="3">Tad domain-containing protein</fullName>
    </submittedName>
</protein>
<gene>
    <name evidence="3" type="ORF">KY084_00310</name>
</gene>
<evidence type="ECO:0000313" key="3">
    <source>
        <dbReference type="EMBL" id="MBW4329320.1"/>
    </source>
</evidence>
<accession>A0ABS6XGI3</accession>
<comment type="caution">
    <text evidence="3">The sequence shown here is derived from an EMBL/GenBank/DDBJ whole genome shotgun (WGS) entry which is preliminary data.</text>
</comment>
<dbReference type="Proteomes" id="UP001197214">
    <property type="component" value="Unassembled WGS sequence"/>
</dbReference>
<keyword evidence="1" id="KW-1133">Transmembrane helix</keyword>
<evidence type="ECO:0000256" key="1">
    <source>
        <dbReference type="SAM" id="Phobius"/>
    </source>
</evidence>
<name>A0ABS6XGI3_9SPHN</name>
<evidence type="ECO:0000259" key="2">
    <source>
        <dbReference type="Pfam" id="PF13400"/>
    </source>
</evidence>
<dbReference type="InterPro" id="IPR036465">
    <property type="entry name" value="vWFA_dom_sf"/>
</dbReference>
<keyword evidence="4" id="KW-1185">Reference proteome</keyword>
<keyword evidence="1" id="KW-0812">Transmembrane</keyword>
<organism evidence="3 4">
    <name type="scientific">Stakelama flava</name>
    <dbReference type="NCBI Taxonomy" id="2860338"/>
    <lineage>
        <taxon>Bacteria</taxon>
        <taxon>Pseudomonadati</taxon>
        <taxon>Pseudomonadota</taxon>
        <taxon>Alphaproteobacteria</taxon>
        <taxon>Sphingomonadales</taxon>
        <taxon>Sphingomonadaceae</taxon>
        <taxon>Stakelama</taxon>
    </lineage>
</organism>
<dbReference type="SUPFAM" id="SSF53300">
    <property type="entry name" value="vWA-like"/>
    <property type="match status" value="1"/>
</dbReference>
<evidence type="ECO:0000313" key="4">
    <source>
        <dbReference type="Proteomes" id="UP001197214"/>
    </source>
</evidence>
<dbReference type="Pfam" id="PF13400">
    <property type="entry name" value="Tad"/>
    <property type="match status" value="1"/>
</dbReference>
<reference evidence="3 4" key="1">
    <citation type="submission" date="2021-07" db="EMBL/GenBank/DDBJ databases">
        <title>Stakelama flava sp. nov., a novel endophytic bacterium isolated from branch of Kandelia candel.</title>
        <authorList>
            <person name="Tuo L."/>
        </authorList>
    </citation>
    <scope>NUCLEOTIDE SEQUENCE [LARGE SCALE GENOMIC DNA]</scope>
    <source>
        <strain evidence="3 4">CBK3Z-3</strain>
    </source>
</reference>
<sequence>MQNKAGRRQRGKSRGFLSALAGDVRGNTLAIVAAALIPLTAMIGSGLDMSVAYMAQDRLQQACDSGVLAARKLLSGPTLTDDVNDEARKYFNFNFPQNTFQTTDFDPKVTVPEAGTVHMTASTTVPTSIMKIFGYKRIPIEADCSATQDFVSTDVMMVVDMSGSMNCPPSIANSACNEVEQSGSKMQALRNAASSLYDTLKSAQDQLHGNNLRLRYGFVPYNGTVNVGKLVYAKNSSYIRKSAPYQTRQRQSKTVAKVVVSTSLTQSQCNAVSGSYQLKFSFKYGIYGECTYSTSVTSYDWEYGQFTLDTSQYITGQATPIPSQDTGTATWGGCIEMRKTNNTTIDGGSATIAPSDAYDLDINLIPYSDDTRWAPWWPEVEINPNTKTQAMESRYCASQASRLKEYYNDKTSFMKYLNGLKPQGGTYHDIGMIWGARFISPDGIFKSDTPETNDQYDPDNPKKIRGFQVRKYLIFMTDGDMAPTMDQYSSYGIETYDRRVLGSSASNQEARHLQRFRMACNAAKSENIQVWVIAFATTLTTDMKNCASTPDQAAGINSSADLIAKFEEIGSKIGALRLNQ</sequence>
<feature type="transmembrane region" description="Helical" evidence="1">
    <location>
        <begin position="29"/>
        <end position="55"/>
    </location>
</feature>
<dbReference type="Gene3D" id="3.40.50.410">
    <property type="entry name" value="von Willebrand factor, type A domain"/>
    <property type="match status" value="2"/>
</dbReference>
<proteinExistence type="predicted"/>
<feature type="domain" description="Putative Flp pilus-assembly TadG-like N-terminal" evidence="2">
    <location>
        <begin position="26"/>
        <end position="70"/>
    </location>
</feature>
<keyword evidence="1" id="KW-0472">Membrane</keyword>
<dbReference type="EMBL" id="JAHWZX010000001">
    <property type="protein sequence ID" value="MBW4329320.1"/>
    <property type="molecule type" value="Genomic_DNA"/>
</dbReference>
<dbReference type="InterPro" id="IPR028087">
    <property type="entry name" value="Tad_N"/>
</dbReference>